<keyword evidence="1" id="KW-0472">Membrane</keyword>
<proteinExistence type="predicted"/>
<dbReference type="GO" id="GO:0140359">
    <property type="term" value="F:ABC-type transporter activity"/>
    <property type="evidence" value="ECO:0007669"/>
    <property type="project" value="InterPro"/>
</dbReference>
<protein>
    <recommendedName>
        <fullName evidence="3">ABC-2 type transporter domain-containing protein</fullName>
    </recommendedName>
</protein>
<dbReference type="EMBL" id="LAZR01055081">
    <property type="protein sequence ID" value="KKK77178.1"/>
    <property type="molecule type" value="Genomic_DNA"/>
</dbReference>
<feature type="non-terminal residue" evidence="2">
    <location>
        <position position="307"/>
    </location>
</feature>
<sequence length="307" mass="33472">MMAQTWHNQIGGFLSGRWVAGPIFGKELRTSSRRRRTYVLRSVYLILLTAFVVLVWLAEVQRGLHRGSLASRVAYMPEAGKIIIMCIVWFQFCAMQLVAVVMLSTAISDEIHGRTLGVLMTTPINSFQVVMGKLLSKLWQLIILVGISLPLLAVVRVFGGVPWEFLVAGVCTTLTAMLFAAAVAMFFSVYCRRAYVAILLTLVVGGGLYLLVPFVVIMALKGSYSERQVLPPLCTVNPFGALILMTDQTIRPWRAGRWAFSWEAHCLAMLVAAAAVLAVCVRVVRKATLRQIAGGTGAGASIAPPSA</sequence>
<dbReference type="Pfam" id="PF12679">
    <property type="entry name" value="ABC2_membrane_2"/>
    <property type="match status" value="1"/>
</dbReference>
<dbReference type="PANTHER" id="PTHR43471">
    <property type="entry name" value="ABC TRANSPORTER PERMEASE"/>
    <property type="match status" value="1"/>
</dbReference>
<name>A0A0F8Y763_9ZZZZ</name>
<evidence type="ECO:0000256" key="1">
    <source>
        <dbReference type="SAM" id="Phobius"/>
    </source>
</evidence>
<accession>A0A0F8Y763</accession>
<organism evidence="2">
    <name type="scientific">marine sediment metagenome</name>
    <dbReference type="NCBI Taxonomy" id="412755"/>
    <lineage>
        <taxon>unclassified sequences</taxon>
        <taxon>metagenomes</taxon>
        <taxon>ecological metagenomes</taxon>
    </lineage>
</organism>
<feature type="transmembrane region" description="Helical" evidence="1">
    <location>
        <begin position="165"/>
        <end position="187"/>
    </location>
</feature>
<feature type="transmembrane region" description="Helical" evidence="1">
    <location>
        <begin position="138"/>
        <end position="159"/>
    </location>
</feature>
<feature type="transmembrane region" description="Helical" evidence="1">
    <location>
        <begin position="82"/>
        <end position="104"/>
    </location>
</feature>
<feature type="transmembrane region" description="Helical" evidence="1">
    <location>
        <begin position="38"/>
        <end position="58"/>
    </location>
</feature>
<dbReference type="AlphaFoldDB" id="A0A0F8Y763"/>
<feature type="transmembrane region" description="Helical" evidence="1">
    <location>
        <begin position="194"/>
        <end position="220"/>
    </location>
</feature>
<evidence type="ECO:0008006" key="3">
    <source>
        <dbReference type="Google" id="ProtNLM"/>
    </source>
</evidence>
<reference evidence="2" key="1">
    <citation type="journal article" date="2015" name="Nature">
        <title>Complex archaea that bridge the gap between prokaryotes and eukaryotes.</title>
        <authorList>
            <person name="Spang A."/>
            <person name="Saw J.H."/>
            <person name="Jorgensen S.L."/>
            <person name="Zaremba-Niedzwiedzka K."/>
            <person name="Martijn J."/>
            <person name="Lind A.E."/>
            <person name="van Eijk R."/>
            <person name="Schleper C."/>
            <person name="Guy L."/>
            <person name="Ettema T.J."/>
        </authorList>
    </citation>
    <scope>NUCLEOTIDE SEQUENCE</scope>
</reference>
<feature type="transmembrane region" description="Helical" evidence="1">
    <location>
        <begin position="262"/>
        <end position="284"/>
    </location>
</feature>
<gene>
    <name evidence="2" type="ORF">LCGC14_2856220</name>
</gene>
<evidence type="ECO:0000313" key="2">
    <source>
        <dbReference type="EMBL" id="KKK77178.1"/>
    </source>
</evidence>
<dbReference type="GO" id="GO:0005886">
    <property type="term" value="C:plasma membrane"/>
    <property type="evidence" value="ECO:0007669"/>
    <property type="project" value="UniProtKB-SubCell"/>
</dbReference>
<keyword evidence="1" id="KW-1133">Transmembrane helix</keyword>
<comment type="caution">
    <text evidence="2">The sequence shown here is derived from an EMBL/GenBank/DDBJ whole genome shotgun (WGS) entry which is preliminary data.</text>
</comment>
<keyword evidence="1" id="KW-0812">Transmembrane</keyword>